<keyword evidence="4" id="KW-1185">Reference proteome</keyword>
<dbReference type="InterPro" id="IPR036312">
    <property type="entry name" value="Bifun_inhib/LTP/seed_sf"/>
</dbReference>
<feature type="domain" description="Bifunctional inhibitor/plant lipid transfer protein/seed storage helical" evidence="2">
    <location>
        <begin position="15"/>
        <end position="105"/>
    </location>
</feature>
<gene>
    <name evidence="3" type="ORF">RND81_04G134700</name>
</gene>
<sequence length="116" mass="12603">MEGISTKKMMLVLAVMVLICLSITPSSAQTCTMTTQNLNDDCMGVETEAQLQRCCDEINLVLDNDRLCLCLLLFSVYGDHADFKAEVVDRFFTPCGIAGTFDTVCPGVAPSPTEDP</sequence>
<keyword evidence="1" id="KW-0732">Signal</keyword>
<reference evidence="3" key="1">
    <citation type="submission" date="2024-03" db="EMBL/GenBank/DDBJ databases">
        <title>WGS assembly of Saponaria officinalis var. Norfolk2.</title>
        <authorList>
            <person name="Jenkins J."/>
            <person name="Shu S."/>
            <person name="Grimwood J."/>
            <person name="Barry K."/>
            <person name="Goodstein D."/>
            <person name="Schmutz J."/>
            <person name="Leebens-Mack J."/>
            <person name="Osbourn A."/>
        </authorList>
    </citation>
    <scope>NUCLEOTIDE SEQUENCE [LARGE SCALE GENOMIC DNA]</scope>
    <source>
        <strain evidence="3">JIC</strain>
    </source>
</reference>
<evidence type="ECO:0000313" key="4">
    <source>
        <dbReference type="Proteomes" id="UP001443914"/>
    </source>
</evidence>
<feature type="signal peptide" evidence="1">
    <location>
        <begin position="1"/>
        <end position="28"/>
    </location>
</feature>
<evidence type="ECO:0000256" key="1">
    <source>
        <dbReference type="SAM" id="SignalP"/>
    </source>
</evidence>
<dbReference type="Pfam" id="PF14368">
    <property type="entry name" value="LTP_2"/>
    <property type="match status" value="1"/>
</dbReference>
<dbReference type="AlphaFoldDB" id="A0AAW1LHB1"/>
<name>A0AAW1LHB1_SAPOF</name>
<comment type="caution">
    <text evidence="3">The sequence shown here is derived from an EMBL/GenBank/DDBJ whole genome shotgun (WGS) entry which is preliminary data.</text>
</comment>
<dbReference type="Proteomes" id="UP001443914">
    <property type="component" value="Unassembled WGS sequence"/>
</dbReference>
<evidence type="ECO:0000313" key="3">
    <source>
        <dbReference type="EMBL" id="KAK9734364.1"/>
    </source>
</evidence>
<protein>
    <recommendedName>
        <fullName evidence="2">Bifunctional inhibitor/plant lipid transfer protein/seed storage helical domain-containing protein</fullName>
    </recommendedName>
</protein>
<dbReference type="EMBL" id="JBDFQZ010000004">
    <property type="protein sequence ID" value="KAK9734364.1"/>
    <property type="molecule type" value="Genomic_DNA"/>
</dbReference>
<organism evidence="3 4">
    <name type="scientific">Saponaria officinalis</name>
    <name type="common">Common soapwort</name>
    <name type="synonym">Lychnis saponaria</name>
    <dbReference type="NCBI Taxonomy" id="3572"/>
    <lineage>
        <taxon>Eukaryota</taxon>
        <taxon>Viridiplantae</taxon>
        <taxon>Streptophyta</taxon>
        <taxon>Embryophyta</taxon>
        <taxon>Tracheophyta</taxon>
        <taxon>Spermatophyta</taxon>
        <taxon>Magnoliopsida</taxon>
        <taxon>eudicotyledons</taxon>
        <taxon>Gunneridae</taxon>
        <taxon>Pentapetalae</taxon>
        <taxon>Caryophyllales</taxon>
        <taxon>Caryophyllaceae</taxon>
        <taxon>Caryophylleae</taxon>
        <taxon>Saponaria</taxon>
    </lineage>
</organism>
<dbReference type="SUPFAM" id="SSF47699">
    <property type="entry name" value="Bifunctional inhibitor/lipid-transfer protein/seed storage 2S albumin"/>
    <property type="match status" value="1"/>
</dbReference>
<accession>A0AAW1LHB1</accession>
<feature type="chain" id="PRO_5043508784" description="Bifunctional inhibitor/plant lipid transfer protein/seed storage helical domain-containing protein" evidence="1">
    <location>
        <begin position="29"/>
        <end position="116"/>
    </location>
</feature>
<dbReference type="InterPro" id="IPR016140">
    <property type="entry name" value="Bifunc_inhib/LTP/seed_store"/>
</dbReference>
<proteinExistence type="predicted"/>
<evidence type="ECO:0000259" key="2">
    <source>
        <dbReference type="Pfam" id="PF14368"/>
    </source>
</evidence>